<protein>
    <submittedName>
        <fullName evidence="2">MARF</fullName>
    </submittedName>
</protein>
<organism evidence="2 3">
    <name type="scientific">Eidolon helvum (bat) parvovirus 1</name>
    <dbReference type="NCBI Taxonomy" id="2849734"/>
    <lineage>
        <taxon>Viruses</taxon>
        <taxon>Monodnaviria</taxon>
        <taxon>Shotokuvirae</taxon>
        <taxon>Cossaviricota</taxon>
        <taxon>Quintoviricetes</taxon>
        <taxon>Piccovirales</taxon>
        <taxon>Parvoviridae</taxon>
        <taxon>Parvovirinae</taxon>
        <taxon>Tetraparvovirus</taxon>
        <taxon>Tetraparvovirus chiropteran1</taxon>
    </lineage>
</organism>
<dbReference type="GeneID" id="11546460"/>
<dbReference type="Proteomes" id="UP000029764">
    <property type="component" value="Segment"/>
</dbReference>
<gene>
    <name evidence="2" type="primary">MARF</name>
</gene>
<evidence type="ECO:0000256" key="1">
    <source>
        <dbReference type="SAM" id="Phobius"/>
    </source>
</evidence>
<proteinExistence type="predicted"/>
<name>H2ESE6_9VIRU</name>
<keyword evidence="1" id="KW-0812">Transmembrane</keyword>
<accession>H2ESE6</accession>
<dbReference type="EMBL" id="JQ037753">
    <property type="protein sequence ID" value="AEX38014.1"/>
    <property type="molecule type" value="Genomic_DNA"/>
</dbReference>
<keyword evidence="1" id="KW-1133">Transmembrane helix</keyword>
<sequence length="77" mass="8493">MEEPLLNSALTSLKVLAPLVNQTIHSLAEVVSLSPATIMWVLVILWIMAPLRAQWMRQLAIMTEGMTKCFPTGTSPT</sequence>
<reference evidence="2 3" key="1">
    <citation type="journal article" date="2011" name="PLoS ONE">
        <title>Two novel parvoviruses in frugivorous new and old world bats.</title>
        <authorList>
            <person name="Canuti M."/>
            <person name="Eis-Huebinger A.M."/>
            <person name="Deijs M."/>
            <person name="de Vries M."/>
            <person name="Drexler J.F."/>
            <person name="Oppong S.K."/>
            <person name="Muller M.A."/>
            <person name="Klose S.M."/>
            <person name="Wellinghausen N."/>
            <person name="Cottontail V.M."/>
            <person name="Kalko E.K.V."/>
            <person name="Drosten C."/>
            <person name="van der Hoek L."/>
        </authorList>
    </citation>
    <scope>NUCLEOTIDE SEQUENCE [LARGE SCALE GENOMIC DNA]</scope>
    <source>
        <strain evidence="3">Isolate Bat/Ghana/-/2009</strain>
    </source>
</reference>
<dbReference type="RefSeq" id="YP_005090506.1">
    <property type="nucleotide sequence ID" value="NC_016744.1"/>
</dbReference>
<dbReference type="KEGG" id="vg:11546460"/>
<keyword evidence="1" id="KW-0472">Membrane</keyword>
<evidence type="ECO:0000313" key="3">
    <source>
        <dbReference type="Proteomes" id="UP000029764"/>
    </source>
</evidence>
<keyword evidence="3" id="KW-1185">Reference proteome</keyword>
<feature type="transmembrane region" description="Helical" evidence="1">
    <location>
        <begin position="30"/>
        <end position="49"/>
    </location>
</feature>
<evidence type="ECO:0000313" key="2">
    <source>
        <dbReference type="EMBL" id="AEX38014.1"/>
    </source>
</evidence>